<feature type="compositionally biased region" description="Basic and acidic residues" evidence="5">
    <location>
        <begin position="293"/>
        <end position="313"/>
    </location>
</feature>
<evidence type="ECO:0000259" key="6">
    <source>
        <dbReference type="Pfam" id="PF05182"/>
    </source>
</evidence>
<dbReference type="Ensembl" id="ENSATET00000063630.2">
    <property type="protein sequence ID" value="ENSATEP00000040845.2"/>
    <property type="gene ID" value="ENSATEG00000025905.2"/>
</dbReference>
<evidence type="ECO:0000256" key="5">
    <source>
        <dbReference type="SAM" id="MobiDB-lite"/>
    </source>
</evidence>
<dbReference type="Proteomes" id="UP000265040">
    <property type="component" value="Chromosome 4"/>
</dbReference>
<dbReference type="AlphaFoldDB" id="A0A7N5ZY03"/>
<feature type="region of interest" description="Disordered" evidence="5">
    <location>
        <begin position="293"/>
        <end position="410"/>
    </location>
</feature>
<reference evidence="7" key="3">
    <citation type="submission" date="2025-09" db="UniProtKB">
        <authorList>
            <consortium name="Ensembl"/>
        </authorList>
    </citation>
    <scope>IDENTIFICATION</scope>
</reference>
<feature type="compositionally biased region" description="Low complexity" evidence="5">
    <location>
        <begin position="361"/>
        <end position="371"/>
    </location>
</feature>
<feature type="compositionally biased region" description="Polar residues" evidence="5">
    <location>
        <begin position="53"/>
        <end position="71"/>
    </location>
</feature>
<keyword evidence="4" id="KW-0539">Nucleus</keyword>
<dbReference type="GeneTree" id="ENSGT00940000162578"/>
<dbReference type="CTD" id="561900"/>
<sequence length="410" mass="46550">MSSESDSKVAVEDDEEKKIYQLIYEMHTIDDREMEEATQSSSSSSEHSPVQGKINSESSLHAVVSTANESNMDAVDNMQEIPVQKVNLESIEEKPWRKAGADISDYFNYGFDEESWNTYCTKQTKLRAASTKQKSVQKGHNRHGEEQLCCAYSSSASSFTLASRESSPLINVIGGRPGCSRSVEGHRCLDEKGNNTQTTEISSEEDRITSYHPTPPSNFGSLFSYVCPPPFLYRKGPPPPSPTATLDSGHRRECHDPSTLQNRFSSGTELYSTGLTNTAKAWENYILQEKCNKDRSRDHGQEKNSKRGRDRQRWSCSSHNSGEEHTRHRDTVEQGHRRHSFEGDNGEKEEWSRGRRRNSEKWQQSSCSSRSRSGRDDGEDRKSQNRQSHKKRNGKDNMTNKIFSSDNEEK</sequence>
<evidence type="ECO:0000313" key="7">
    <source>
        <dbReference type="Ensembl" id="ENSATEP00000040845.2"/>
    </source>
</evidence>
<feature type="domain" description="Pre-mRNA polyadenylation factor Fip1" evidence="6">
    <location>
        <begin position="86"/>
        <end position="127"/>
    </location>
</feature>
<feature type="region of interest" description="Disordered" evidence="5">
    <location>
        <begin position="185"/>
        <end position="215"/>
    </location>
</feature>
<feature type="region of interest" description="Disordered" evidence="5">
    <location>
        <begin position="30"/>
        <end position="77"/>
    </location>
</feature>
<dbReference type="RefSeq" id="XP_026201622.1">
    <property type="nucleotide sequence ID" value="XM_026345837.1"/>
</dbReference>
<evidence type="ECO:0000256" key="1">
    <source>
        <dbReference type="ARBA" id="ARBA00004123"/>
    </source>
</evidence>
<feature type="region of interest" description="Disordered" evidence="5">
    <location>
        <begin position="234"/>
        <end position="265"/>
    </location>
</feature>
<evidence type="ECO:0000256" key="4">
    <source>
        <dbReference type="ARBA" id="ARBA00023242"/>
    </source>
</evidence>
<feature type="compositionally biased region" description="Polar residues" evidence="5">
    <location>
        <begin position="396"/>
        <end position="410"/>
    </location>
</feature>
<dbReference type="GeneID" id="113152535"/>
<name>A0A7N5ZY03_ANATE</name>
<proteinExistence type="inferred from homology"/>
<dbReference type="GO" id="GO:0006397">
    <property type="term" value="P:mRNA processing"/>
    <property type="evidence" value="ECO:0007669"/>
    <property type="project" value="UniProtKB-KW"/>
</dbReference>
<comment type="subcellular location">
    <subcellularLocation>
        <location evidence="1">Nucleus</location>
    </subcellularLocation>
</comment>
<protein>
    <recommendedName>
        <fullName evidence="6">Pre-mRNA polyadenylation factor Fip1 domain-containing protein</fullName>
    </recommendedName>
</protein>
<keyword evidence="8" id="KW-1185">Reference proteome</keyword>
<dbReference type="PANTHER" id="PTHR13484:SF0">
    <property type="entry name" value="PRE-MRNA 3'-END-PROCESSING FACTOR FIP1"/>
    <property type="match status" value="1"/>
</dbReference>
<feature type="compositionally biased region" description="Basic and acidic residues" evidence="5">
    <location>
        <begin position="321"/>
        <end position="360"/>
    </location>
</feature>
<evidence type="ECO:0000313" key="8">
    <source>
        <dbReference type="Proteomes" id="UP000265040"/>
    </source>
</evidence>
<organism evidence="7 8">
    <name type="scientific">Anabas testudineus</name>
    <name type="common">Climbing perch</name>
    <name type="synonym">Anthias testudineus</name>
    <dbReference type="NCBI Taxonomy" id="64144"/>
    <lineage>
        <taxon>Eukaryota</taxon>
        <taxon>Metazoa</taxon>
        <taxon>Chordata</taxon>
        <taxon>Craniata</taxon>
        <taxon>Vertebrata</taxon>
        <taxon>Euteleostomi</taxon>
        <taxon>Actinopterygii</taxon>
        <taxon>Neopterygii</taxon>
        <taxon>Teleostei</taxon>
        <taxon>Neoteleostei</taxon>
        <taxon>Acanthomorphata</taxon>
        <taxon>Anabantaria</taxon>
        <taxon>Anabantiformes</taxon>
        <taxon>Anabantoidei</taxon>
        <taxon>Anabantidae</taxon>
        <taxon>Anabas</taxon>
    </lineage>
</organism>
<keyword evidence="3" id="KW-0507">mRNA processing</keyword>
<comment type="similarity">
    <text evidence="2">Belongs to the FIP1 family.</text>
</comment>
<evidence type="ECO:0000256" key="3">
    <source>
        <dbReference type="ARBA" id="ARBA00022664"/>
    </source>
</evidence>
<dbReference type="Pfam" id="PF05182">
    <property type="entry name" value="Fip1"/>
    <property type="match status" value="1"/>
</dbReference>
<accession>A0A7N5ZY03</accession>
<feature type="compositionally biased region" description="Basic and acidic residues" evidence="5">
    <location>
        <begin position="373"/>
        <end position="383"/>
    </location>
</feature>
<dbReference type="PANTHER" id="PTHR13484">
    <property type="entry name" value="FIP1-LIKE 1 PROTEIN"/>
    <property type="match status" value="1"/>
</dbReference>
<dbReference type="GO" id="GO:0005847">
    <property type="term" value="C:mRNA cleavage and polyadenylation specificity factor complex"/>
    <property type="evidence" value="ECO:0007669"/>
    <property type="project" value="TreeGrafter"/>
</dbReference>
<dbReference type="InterPro" id="IPR051187">
    <property type="entry name" value="Pre-mRNA_3'-end_processing_reg"/>
</dbReference>
<dbReference type="InterPro" id="IPR007854">
    <property type="entry name" value="Fip1_dom"/>
</dbReference>
<reference evidence="7" key="2">
    <citation type="submission" date="2025-08" db="UniProtKB">
        <authorList>
            <consortium name="Ensembl"/>
        </authorList>
    </citation>
    <scope>IDENTIFICATION</scope>
</reference>
<evidence type="ECO:0000256" key="2">
    <source>
        <dbReference type="ARBA" id="ARBA00007459"/>
    </source>
</evidence>
<reference evidence="7" key="1">
    <citation type="submission" date="2021-04" db="EMBL/GenBank/DDBJ databases">
        <authorList>
            <consortium name="Wellcome Sanger Institute Data Sharing"/>
        </authorList>
    </citation>
    <scope>NUCLEOTIDE SEQUENCE [LARGE SCALE GENOMIC DNA]</scope>
</reference>
<dbReference type="InParanoid" id="A0A7N5ZY03"/>